<dbReference type="Proteomes" id="UP001163321">
    <property type="component" value="Chromosome 3"/>
</dbReference>
<accession>A0ACC0W8R7</accession>
<gene>
    <name evidence="1" type="ORF">PsorP6_007307</name>
</gene>
<evidence type="ECO:0000313" key="2">
    <source>
        <dbReference type="Proteomes" id="UP001163321"/>
    </source>
</evidence>
<dbReference type="EMBL" id="CM047582">
    <property type="protein sequence ID" value="KAI9915220.1"/>
    <property type="molecule type" value="Genomic_DNA"/>
</dbReference>
<name>A0ACC0W8R7_9STRA</name>
<comment type="caution">
    <text evidence="1">The sequence shown here is derived from an EMBL/GenBank/DDBJ whole genome shotgun (WGS) entry which is preliminary data.</text>
</comment>
<evidence type="ECO:0000313" key="1">
    <source>
        <dbReference type="EMBL" id="KAI9915220.1"/>
    </source>
</evidence>
<sequence>MMGLTGRGLDAQDERNLLEEALATVRDQGFRMQRAIDAHDESAVLNHAAEMLRELRTSLLSPKNYYHLCTYGSYSFLAYGRSNVHDCGVKCTHSLYPLVDVQVVDQLRHLEHYVLARQQAGASLRELYDRVQSSGNVVPRLYLLVTVGAVSIQSRQARARDVLTDLVDMTRGVQDPLRGLFLRYYLSQSVRDKLPDTGSCVLDDHAHNGGDTVADAIAFLLENLRATNELWIRLHARANVRAHDRTELQVLVGTSLVRLSELDGVTTHVYRTTVLPELLHAIVLRCKDAMAQQYLMDCIVHVFPDEYHLATLEPLLQALETLEPHVDVWLILKALVERLTTFRATQPTSRALLEHDATRGDAVVEKILDASTTRVLATDTSVPCPDKHVVSVVQFVAAFVAFVLAWSTTPETKRHALQRVLATCVVQVVRPGTTGCTEARRTAPDVVTSVHALVLVLVERLELHELVQLPSVLDVVALLPWQSAWKDVALTCLRLVVARHDAIASDQTMAFVLEMVAPVVRATCPHDDAAACVQVSEQHTLAKLVHLVVYDDLDVTFRVLSVARRAFLQSGVARLRFTLVPLIYESLALTRALARDDARQCTTTSPRDVLQFVHEMVTALASKHDAHAVSCVHLLLECARVADACGLDAGASEFLTQAWIVYEDQITGGRDQCRALTSMVASVRTMEHLARATYDGVATKLTQYAARLRETKDQATIVLQCAHLFWHPTLQDGKRVRECLQRSLRLANASASHHVPLFLDILEAYLYFYEMVTPEVTRKYVVGLLTLVKETLENVEYGPTRREGEARYRAIVRYLDALELRGERASECVSLRPNLYN</sequence>
<protein>
    <submittedName>
        <fullName evidence="1">Uncharacterized protein</fullName>
    </submittedName>
</protein>
<proteinExistence type="predicted"/>
<reference evidence="1 2" key="1">
    <citation type="journal article" date="2022" name="bioRxiv">
        <title>The genome of the oomycete Peronosclerospora sorghi, a cosmopolitan pathogen of maize and sorghum, is inflated with dispersed pseudogenes.</title>
        <authorList>
            <person name="Fletcher K."/>
            <person name="Martin F."/>
            <person name="Isakeit T."/>
            <person name="Cavanaugh K."/>
            <person name="Magill C."/>
            <person name="Michelmore R."/>
        </authorList>
    </citation>
    <scope>NUCLEOTIDE SEQUENCE [LARGE SCALE GENOMIC DNA]</scope>
    <source>
        <strain evidence="1">P6</strain>
    </source>
</reference>
<organism evidence="1 2">
    <name type="scientific">Peronosclerospora sorghi</name>
    <dbReference type="NCBI Taxonomy" id="230839"/>
    <lineage>
        <taxon>Eukaryota</taxon>
        <taxon>Sar</taxon>
        <taxon>Stramenopiles</taxon>
        <taxon>Oomycota</taxon>
        <taxon>Peronosporomycetes</taxon>
        <taxon>Peronosporales</taxon>
        <taxon>Peronosporaceae</taxon>
        <taxon>Peronosclerospora</taxon>
    </lineage>
</organism>
<keyword evidence="2" id="KW-1185">Reference proteome</keyword>